<dbReference type="CDD" id="cd17502">
    <property type="entry name" value="MFS_Azr1_MDR_like"/>
    <property type="match status" value="1"/>
</dbReference>
<comment type="subcellular location">
    <subcellularLocation>
        <location evidence="1">Cell inner membrane</location>
        <topology evidence="1">Multi-pass membrane protein</topology>
    </subcellularLocation>
</comment>
<feature type="transmembrane region" description="Helical" evidence="9">
    <location>
        <begin position="485"/>
        <end position="505"/>
    </location>
</feature>
<feature type="transmembrane region" description="Helical" evidence="9">
    <location>
        <begin position="133"/>
        <end position="152"/>
    </location>
</feature>
<dbReference type="GO" id="GO:0022857">
    <property type="term" value="F:transmembrane transporter activity"/>
    <property type="evidence" value="ECO:0007669"/>
    <property type="project" value="InterPro"/>
</dbReference>
<feature type="transmembrane region" description="Helical" evidence="9">
    <location>
        <begin position="34"/>
        <end position="57"/>
    </location>
</feature>
<evidence type="ECO:0000256" key="7">
    <source>
        <dbReference type="ARBA" id="ARBA00023136"/>
    </source>
</evidence>
<protein>
    <submittedName>
        <fullName evidence="11">Permease of the major facilitator superfamily</fullName>
    </submittedName>
</protein>
<feature type="transmembrane region" description="Helical" evidence="9">
    <location>
        <begin position="411"/>
        <end position="434"/>
    </location>
</feature>
<dbReference type="PROSITE" id="PS50850">
    <property type="entry name" value="MFS"/>
    <property type="match status" value="1"/>
</dbReference>
<dbReference type="Gene3D" id="1.20.1720.10">
    <property type="entry name" value="Multidrug resistance protein D"/>
    <property type="match status" value="1"/>
</dbReference>
<dbReference type="AlphaFoldDB" id="A0A068VU97"/>
<name>A0A068VU97_PROFF</name>
<evidence type="ECO:0000256" key="3">
    <source>
        <dbReference type="ARBA" id="ARBA00022448"/>
    </source>
</evidence>
<feature type="transmembrane region" description="Helical" evidence="9">
    <location>
        <begin position="100"/>
        <end position="127"/>
    </location>
</feature>
<dbReference type="Pfam" id="PF07690">
    <property type="entry name" value="MFS_1"/>
    <property type="match status" value="1"/>
</dbReference>
<dbReference type="InterPro" id="IPR011701">
    <property type="entry name" value="MFS"/>
</dbReference>
<dbReference type="InterPro" id="IPR020846">
    <property type="entry name" value="MFS_dom"/>
</dbReference>
<keyword evidence="5 9" id="KW-0812">Transmembrane</keyword>
<comment type="similarity">
    <text evidence="2">Belongs to the major facilitator superfamily. TCR/Tet family.</text>
</comment>
<dbReference type="FunFam" id="1.20.1720.10:FF:000004">
    <property type="entry name" value="EmrB/QacA family drug resistance transporter"/>
    <property type="match status" value="1"/>
</dbReference>
<feature type="transmembrane region" description="Helical" evidence="9">
    <location>
        <begin position="246"/>
        <end position="264"/>
    </location>
</feature>
<feature type="transmembrane region" description="Helical" evidence="9">
    <location>
        <begin position="187"/>
        <end position="208"/>
    </location>
</feature>
<feature type="transmembrane region" description="Helical" evidence="9">
    <location>
        <begin position="69"/>
        <end position="88"/>
    </location>
</feature>
<dbReference type="PANTHER" id="PTHR23501">
    <property type="entry name" value="MAJOR FACILITATOR SUPERFAMILY"/>
    <property type="match status" value="1"/>
</dbReference>
<evidence type="ECO:0000313" key="11">
    <source>
        <dbReference type="EMBL" id="CEP26159.1"/>
    </source>
</evidence>
<keyword evidence="6 9" id="KW-1133">Transmembrane helix</keyword>
<evidence type="ECO:0000256" key="6">
    <source>
        <dbReference type="ARBA" id="ARBA00022989"/>
    </source>
</evidence>
<evidence type="ECO:0000256" key="1">
    <source>
        <dbReference type="ARBA" id="ARBA00004429"/>
    </source>
</evidence>
<feature type="domain" description="Major facilitator superfamily (MFS) profile" evidence="10">
    <location>
        <begin position="35"/>
        <end position="510"/>
    </location>
</feature>
<evidence type="ECO:0000256" key="2">
    <source>
        <dbReference type="ARBA" id="ARBA00007520"/>
    </source>
</evidence>
<evidence type="ECO:0000256" key="8">
    <source>
        <dbReference type="SAM" id="MobiDB-lite"/>
    </source>
</evidence>
<proteinExistence type="inferred from homology"/>
<dbReference type="InterPro" id="IPR036259">
    <property type="entry name" value="MFS_trans_sf"/>
</dbReference>
<dbReference type="SUPFAM" id="SSF103473">
    <property type="entry name" value="MFS general substrate transporter"/>
    <property type="match status" value="1"/>
</dbReference>
<evidence type="ECO:0000256" key="4">
    <source>
        <dbReference type="ARBA" id="ARBA00022475"/>
    </source>
</evidence>
<dbReference type="RefSeq" id="WP_013162174.1">
    <property type="nucleotide sequence ID" value="NZ_HG975502.1"/>
</dbReference>
<dbReference type="PANTHER" id="PTHR23501:SF191">
    <property type="entry name" value="VACUOLAR BASIC AMINO ACID TRANSPORTER 4"/>
    <property type="match status" value="1"/>
</dbReference>
<dbReference type="Gene3D" id="1.20.1250.20">
    <property type="entry name" value="MFS general substrate transporter like domains"/>
    <property type="match status" value="1"/>
</dbReference>
<sequence>MSQDSAAGRSSAGHSSSPTDVGDDGARPHPNRGIVMAAVFIATFMTSVEVTIVTTALPTIISELHGLSLQSWIMSAYLLTTAITTPIYGKLADSLGRKRIFQFGVVLFTVGSLLSGLSPSIGMMIGFRALQGIGAGAVMPLTFTIIADYYSFAERARIIAFNNTAWGLSALIGPLLGGFLVDALSWHWVFFVNVPLGAAVLVLVAWGYKEKRQPAHGLRPDWAGIWWLTLCLVCLLLAVQDLDVRPLVSGALFVVAVVAALMLVRVERRSADPLIAPAMFARPTFTVQIVTATILSGVLIGYQTYVPMWLQSLYHRPPTIAGLVVTPSSIMWLTGSFFVGGLISRFVPKRIAVVFIAVLLVGYGALAVAPAGFPVWAFYVFAAVNGTGMGIVISMNTVLTQHLVDPSMVGSATGIFTLGRSLGPTLMAGIYGAVLNVAIRVQLRGQQAVGAGVDFGQVNTVISSSGGAGSSFDRAVVDPILLNSFHALFGVVVVILVVALLINVFDPNKKVIR</sequence>
<evidence type="ECO:0000259" key="10">
    <source>
        <dbReference type="PROSITE" id="PS50850"/>
    </source>
</evidence>
<feature type="transmembrane region" description="Helical" evidence="9">
    <location>
        <begin position="285"/>
        <end position="305"/>
    </location>
</feature>
<dbReference type="EMBL" id="LM676394">
    <property type="protein sequence ID" value="CEP26159.1"/>
    <property type="molecule type" value="Genomic_DNA"/>
</dbReference>
<keyword evidence="3" id="KW-0813">Transport</keyword>
<feature type="transmembrane region" description="Helical" evidence="9">
    <location>
        <begin position="164"/>
        <end position="181"/>
    </location>
</feature>
<feature type="compositionally biased region" description="Low complexity" evidence="8">
    <location>
        <begin position="1"/>
        <end position="17"/>
    </location>
</feature>
<feature type="transmembrane region" description="Helical" evidence="9">
    <location>
        <begin position="220"/>
        <end position="240"/>
    </location>
</feature>
<reference evidence="11" key="1">
    <citation type="submission" date="2014-08" db="EMBL/GenBank/DDBJ databases">
        <authorList>
            <person name="Falentin Helene"/>
        </authorList>
    </citation>
    <scope>NUCLEOTIDE SEQUENCE</scope>
</reference>
<dbReference type="PRINTS" id="PR01036">
    <property type="entry name" value="TCRTETB"/>
</dbReference>
<evidence type="ECO:0000256" key="5">
    <source>
        <dbReference type="ARBA" id="ARBA00022692"/>
    </source>
</evidence>
<feature type="transmembrane region" description="Helical" evidence="9">
    <location>
        <begin position="376"/>
        <end position="399"/>
    </location>
</feature>
<feature type="transmembrane region" description="Helical" evidence="9">
    <location>
        <begin position="320"/>
        <end position="339"/>
    </location>
</feature>
<evidence type="ECO:0000256" key="9">
    <source>
        <dbReference type="SAM" id="Phobius"/>
    </source>
</evidence>
<keyword evidence="4" id="KW-1003">Cell membrane</keyword>
<gene>
    <name evidence="11" type="ORF">PFCIRM138_05100</name>
</gene>
<dbReference type="GO" id="GO:0005886">
    <property type="term" value="C:plasma membrane"/>
    <property type="evidence" value="ECO:0007669"/>
    <property type="project" value="UniProtKB-SubCell"/>
</dbReference>
<feature type="region of interest" description="Disordered" evidence="8">
    <location>
        <begin position="1"/>
        <end position="27"/>
    </location>
</feature>
<keyword evidence="7 9" id="KW-0472">Membrane</keyword>
<accession>A0A068VU97</accession>
<feature type="transmembrane region" description="Helical" evidence="9">
    <location>
        <begin position="351"/>
        <end position="370"/>
    </location>
</feature>
<organism evidence="11">
    <name type="scientific">Propionibacterium freudenreichii subsp. freudenreichii</name>
    <dbReference type="NCBI Taxonomy" id="66712"/>
    <lineage>
        <taxon>Bacteria</taxon>
        <taxon>Bacillati</taxon>
        <taxon>Actinomycetota</taxon>
        <taxon>Actinomycetes</taxon>
        <taxon>Propionibacteriales</taxon>
        <taxon>Propionibacteriaceae</taxon>
        <taxon>Propionibacterium</taxon>
    </lineage>
</organism>